<protein>
    <recommendedName>
        <fullName evidence="3">MULE transposase domain-containing protein</fullName>
    </recommendedName>
</protein>
<dbReference type="EnsemblMetazoa" id="G21908.2">
    <property type="protein sequence ID" value="G21908.2:cds"/>
    <property type="gene ID" value="G21908"/>
</dbReference>
<organism evidence="1 2">
    <name type="scientific">Magallana gigas</name>
    <name type="common">Pacific oyster</name>
    <name type="synonym">Crassostrea gigas</name>
    <dbReference type="NCBI Taxonomy" id="29159"/>
    <lineage>
        <taxon>Eukaryota</taxon>
        <taxon>Metazoa</taxon>
        <taxon>Spiralia</taxon>
        <taxon>Lophotrochozoa</taxon>
        <taxon>Mollusca</taxon>
        <taxon>Bivalvia</taxon>
        <taxon>Autobranchia</taxon>
        <taxon>Pteriomorphia</taxon>
        <taxon>Ostreida</taxon>
        <taxon>Ostreoidea</taxon>
        <taxon>Ostreidae</taxon>
        <taxon>Magallana</taxon>
    </lineage>
</organism>
<dbReference type="AlphaFoldDB" id="A0A8W8K6T5"/>
<evidence type="ECO:0000313" key="1">
    <source>
        <dbReference type="EnsemblMetazoa" id="G21908.2:cds"/>
    </source>
</evidence>
<evidence type="ECO:0008006" key="3">
    <source>
        <dbReference type="Google" id="ProtNLM"/>
    </source>
</evidence>
<reference evidence="1" key="1">
    <citation type="submission" date="2022-08" db="UniProtKB">
        <authorList>
            <consortium name="EnsemblMetazoa"/>
        </authorList>
    </citation>
    <scope>IDENTIFICATION</scope>
    <source>
        <strain evidence="1">05x7-T-G4-1.051#20</strain>
    </source>
</reference>
<evidence type="ECO:0000313" key="2">
    <source>
        <dbReference type="Proteomes" id="UP000005408"/>
    </source>
</evidence>
<name>A0A8W8K6T5_MAGGI</name>
<accession>A0A8W8K6T5</accession>
<keyword evidence="2" id="KW-1185">Reference proteome</keyword>
<proteinExistence type="predicted"/>
<dbReference type="Proteomes" id="UP000005408">
    <property type="component" value="Unassembled WGS sequence"/>
</dbReference>
<sequence length="159" mass="18888">ERVRMLVRRAAVLPLIPEHRVEDVWLEALEDNGDDDNDVLRFKDYVTETWVEGHLTHWNHYENDGSRTTNVVEGWHHKFNRMCRRPHPNIFMFIQLIQKEQAANEAKMIQLAAGGVVRPKKKKYRQLDSRIRHLKDRLRQGTIQLMEYADAASRLLHLE</sequence>